<keyword evidence="2 8" id="KW-1003">Cell membrane</keyword>
<reference evidence="11" key="1">
    <citation type="journal article" date="2019" name="Int. J. Syst. Evol. Microbiol.">
        <title>The Global Catalogue of Microorganisms (GCM) 10K type strain sequencing project: providing services to taxonomists for standard genome sequencing and annotation.</title>
        <authorList>
            <consortium name="The Broad Institute Genomics Platform"/>
            <consortium name="The Broad Institute Genome Sequencing Center for Infectious Disease"/>
            <person name="Wu L."/>
            <person name="Ma J."/>
        </authorList>
    </citation>
    <scope>NUCLEOTIDE SEQUENCE [LARGE SCALE GENOMIC DNA]</scope>
    <source>
        <strain evidence="11">JCM 31037</strain>
    </source>
</reference>
<sequence>MPPSVRRFTQRARQRRLRAALPWALIGAVLALAALLTWIVVGTGVFGVREVRVVGAELVTPDQVRQAADVPAGTPLARVDLAAVRSRVAELAPVGRVTVSRQWPDTVLVEVVERTPAAVVPQGERFAVVDSVGVVFQTLPSRPEQLPLIRVATPGPEDGATRSALQVLAALTPELRERLVEVLVEGPARIKVLLHGGRTVIWGDPTDGGTKARVATALLARKGDVIDVSAPDVVTIR</sequence>
<keyword evidence="4 8" id="KW-0812">Transmembrane</keyword>
<evidence type="ECO:0000256" key="5">
    <source>
        <dbReference type="ARBA" id="ARBA00022989"/>
    </source>
</evidence>
<keyword evidence="11" id="KW-1185">Reference proteome</keyword>
<feature type="domain" description="POTRA" evidence="9">
    <location>
        <begin position="46"/>
        <end position="114"/>
    </location>
</feature>
<comment type="caution">
    <text evidence="10">The sequence shown here is derived from an EMBL/GenBank/DDBJ whole genome shotgun (WGS) entry which is preliminary data.</text>
</comment>
<proteinExistence type="inferred from homology"/>
<dbReference type="PROSITE" id="PS51779">
    <property type="entry name" value="POTRA"/>
    <property type="match status" value="1"/>
</dbReference>
<dbReference type="PANTHER" id="PTHR37820:SF1">
    <property type="entry name" value="CELL DIVISION PROTEIN FTSQ"/>
    <property type="match status" value="1"/>
</dbReference>
<dbReference type="Proteomes" id="UP001597260">
    <property type="component" value="Unassembled WGS sequence"/>
</dbReference>
<dbReference type="InterPro" id="IPR005548">
    <property type="entry name" value="Cell_div_FtsQ/DivIB_C"/>
</dbReference>
<dbReference type="Gene3D" id="3.10.20.310">
    <property type="entry name" value="membrane protein fhac"/>
    <property type="match status" value="1"/>
</dbReference>
<evidence type="ECO:0000313" key="11">
    <source>
        <dbReference type="Proteomes" id="UP001597260"/>
    </source>
</evidence>
<evidence type="ECO:0000259" key="9">
    <source>
        <dbReference type="PROSITE" id="PS51779"/>
    </source>
</evidence>
<dbReference type="InterPro" id="IPR050487">
    <property type="entry name" value="FtsQ_DivIB"/>
</dbReference>
<protein>
    <recommendedName>
        <fullName evidence="8">Cell division protein FtsQ</fullName>
    </recommendedName>
</protein>
<evidence type="ECO:0000313" key="10">
    <source>
        <dbReference type="EMBL" id="MFD1325972.1"/>
    </source>
</evidence>
<dbReference type="Pfam" id="PF03799">
    <property type="entry name" value="FtsQ_DivIB_C"/>
    <property type="match status" value="1"/>
</dbReference>
<evidence type="ECO:0000256" key="2">
    <source>
        <dbReference type="ARBA" id="ARBA00022475"/>
    </source>
</evidence>
<dbReference type="InterPro" id="IPR034746">
    <property type="entry name" value="POTRA"/>
</dbReference>
<dbReference type="RefSeq" id="WP_377578996.1">
    <property type="nucleotide sequence ID" value="NZ_JBHTMP010000108.1"/>
</dbReference>
<keyword evidence="7 8" id="KW-0131">Cell cycle</keyword>
<dbReference type="InterPro" id="IPR026579">
    <property type="entry name" value="FtsQ"/>
</dbReference>
<keyword evidence="6 8" id="KW-0472">Membrane</keyword>
<evidence type="ECO:0000256" key="8">
    <source>
        <dbReference type="HAMAP-Rule" id="MF_00911"/>
    </source>
</evidence>
<evidence type="ECO:0000256" key="1">
    <source>
        <dbReference type="ARBA" id="ARBA00004370"/>
    </source>
</evidence>
<comment type="similarity">
    <text evidence="8">Belongs to the FtsQ/DivIB family. FtsQ subfamily.</text>
</comment>
<name>A0ABW3YMX5_9ACTN</name>
<evidence type="ECO:0000256" key="7">
    <source>
        <dbReference type="ARBA" id="ARBA00023306"/>
    </source>
</evidence>
<comment type="function">
    <text evidence="8">Essential cell division protein.</text>
</comment>
<keyword evidence="3 8" id="KW-0132">Cell division</keyword>
<comment type="subcellular location">
    <subcellularLocation>
        <location evidence="8">Cell membrane</location>
        <topology evidence="8">Single-pass type II membrane protein</topology>
    </subcellularLocation>
    <subcellularLocation>
        <location evidence="1">Membrane</location>
    </subcellularLocation>
    <text evidence="8">Localizes to the division septum.</text>
</comment>
<dbReference type="PANTHER" id="PTHR37820">
    <property type="entry name" value="CELL DIVISION PROTEIN DIVIB"/>
    <property type="match status" value="1"/>
</dbReference>
<evidence type="ECO:0000256" key="6">
    <source>
        <dbReference type="ARBA" id="ARBA00023136"/>
    </source>
</evidence>
<keyword evidence="5 8" id="KW-1133">Transmembrane helix</keyword>
<gene>
    <name evidence="8" type="primary">ftsQ</name>
    <name evidence="10" type="ORF">ACFQ4H_33325</name>
</gene>
<dbReference type="EMBL" id="JBHTMP010000108">
    <property type="protein sequence ID" value="MFD1325972.1"/>
    <property type="molecule type" value="Genomic_DNA"/>
</dbReference>
<accession>A0ABW3YMX5</accession>
<evidence type="ECO:0000256" key="4">
    <source>
        <dbReference type="ARBA" id="ARBA00022692"/>
    </source>
</evidence>
<dbReference type="Pfam" id="PF08478">
    <property type="entry name" value="POTRA_1"/>
    <property type="match status" value="1"/>
</dbReference>
<dbReference type="InterPro" id="IPR013685">
    <property type="entry name" value="POTRA_FtsQ_type"/>
</dbReference>
<dbReference type="GO" id="GO:0051301">
    <property type="term" value="P:cell division"/>
    <property type="evidence" value="ECO:0007669"/>
    <property type="project" value="UniProtKB-KW"/>
</dbReference>
<evidence type="ECO:0000256" key="3">
    <source>
        <dbReference type="ARBA" id="ARBA00022618"/>
    </source>
</evidence>
<feature type="transmembrane region" description="Helical" evidence="8">
    <location>
        <begin position="20"/>
        <end position="41"/>
    </location>
</feature>
<dbReference type="HAMAP" id="MF_00911">
    <property type="entry name" value="FtsQ_subfam"/>
    <property type="match status" value="1"/>
</dbReference>
<organism evidence="10 11">
    <name type="scientific">Micromonospora sonneratiae</name>
    <dbReference type="NCBI Taxonomy" id="1184706"/>
    <lineage>
        <taxon>Bacteria</taxon>
        <taxon>Bacillati</taxon>
        <taxon>Actinomycetota</taxon>
        <taxon>Actinomycetes</taxon>
        <taxon>Micromonosporales</taxon>
        <taxon>Micromonosporaceae</taxon>
        <taxon>Micromonospora</taxon>
    </lineage>
</organism>